<evidence type="ECO:0000313" key="3">
    <source>
        <dbReference type="Proteomes" id="UP001301152"/>
    </source>
</evidence>
<organism evidence="2 3">
    <name type="scientific">Acetobacter thailandicus</name>
    <dbReference type="NCBI Taxonomy" id="1502842"/>
    <lineage>
        <taxon>Bacteria</taxon>
        <taxon>Pseudomonadati</taxon>
        <taxon>Pseudomonadota</taxon>
        <taxon>Alphaproteobacteria</taxon>
        <taxon>Acetobacterales</taxon>
        <taxon>Acetobacteraceae</taxon>
        <taxon>Acetobacter</taxon>
    </lineage>
</organism>
<dbReference type="EMBL" id="JAPIUZ010000002">
    <property type="protein sequence ID" value="MCX2563458.1"/>
    <property type="molecule type" value="Genomic_DNA"/>
</dbReference>
<reference evidence="2 3" key="1">
    <citation type="submission" date="2022-11" db="EMBL/GenBank/DDBJ databases">
        <title>Genome sequencing of Acetobacter type strain.</title>
        <authorList>
            <person name="Heo J."/>
            <person name="Lee D."/>
            <person name="Han B.-H."/>
            <person name="Hong S.-B."/>
            <person name="Kwon S.-W."/>
        </authorList>
    </citation>
    <scope>NUCLEOTIDE SEQUENCE [LARGE SCALE GENOMIC DNA]</scope>
    <source>
        <strain evidence="2 3">KACC 21253</strain>
    </source>
</reference>
<protein>
    <submittedName>
        <fullName evidence="2">Rod shape-determining protein MreD</fullName>
    </submittedName>
</protein>
<keyword evidence="3" id="KW-1185">Reference proteome</keyword>
<keyword evidence="1" id="KW-0472">Membrane</keyword>
<dbReference type="Proteomes" id="UP001301152">
    <property type="component" value="Unassembled WGS sequence"/>
</dbReference>
<sequence>MKPDSSRNSWEAEIQPHQTIWSRLDHGARRLLPGILCFFIIIICAAPLPVPGITEILPAFMITTVFFWSAWHPSSMTSPVVFLLGLSMDFVNFTPLGVSALLLLLVHSVAFYSRFGITRLPFLLSWLIFAFIALGVCLLQWSFACLFRLHILTLSPALFEATLCVGFYPALSVLFSWVIQKFNDREDI</sequence>
<evidence type="ECO:0000256" key="1">
    <source>
        <dbReference type="SAM" id="Phobius"/>
    </source>
</evidence>
<feature type="transmembrane region" description="Helical" evidence="1">
    <location>
        <begin position="93"/>
        <end position="112"/>
    </location>
</feature>
<keyword evidence="1" id="KW-1133">Transmembrane helix</keyword>
<comment type="caution">
    <text evidence="2">The sequence shown here is derived from an EMBL/GenBank/DDBJ whole genome shotgun (WGS) entry which is preliminary data.</text>
</comment>
<keyword evidence="1" id="KW-0812">Transmembrane</keyword>
<feature type="transmembrane region" description="Helical" evidence="1">
    <location>
        <begin position="31"/>
        <end position="49"/>
    </location>
</feature>
<dbReference type="RefSeq" id="WP_086553521.1">
    <property type="nucleotide sequence ID" value="NZ_JAERKY010000005.1"/>
</dbReference>
<gene>
    <name evidence="2" type="ORF">OQ497_05705</name>
</gene>
<evidence type="ECO:0000313" key="2">
    <source>
        <dbReference type="EMBL" id="MCX2563458.1"/>
    </source>
</evidence>
<accession>A0ABT3QDU8</accession>
<name>A0ABT3QDU8_9PROT</name>
<feature type="transmembrane region" description="Helical" evidence="1">
    <location>
        <begin position="124"/>
        <end position="151"/>
    </location>
</feature>
<proteinExistence type="predicted"/>
<feature type="transmembrane region" description="Helical" evidence="1">
    <location>
        <begin position="157"/>
        <end position="179"/>
    </location>
</feature>